<keyword evidence="3" id="KW-1185">Reference proteome</keyword>
<dbReference type="EMBL" id="AP015039">
    <property type="protein sequence ID" value="BAT91329.1"/>
    <property type="molecule type" value="Genomic_DNA"/>
</dbReference>
<reference evidence="2 3" key="1">
    <citation type="journal article" date="2015" name="Sci. Rep.">
        <title>The power of single molecule real-time sequencing technology in the de novo assembly of a eukaryotic genome.</title>
        <authorList>
            <person name="Sakai H."/>
            <person name="Naito K."/>
            <person name="Ogiso-Tanaka E."/>
            <person name="Takahashi Y."/>
            <person name="Iseki K."/>
            <person name="Muto C."/>
            <person name="Satou K."/>
            <person name="Teruya K."/>
            <person name="Shiroma A."/>
            <person name="Shimoji M."/>
            <person name="Hirano T."/>
            <person name="Itoh T."/>
            <person name="Kaga A."/>
            <person name="Tomooka N."/>
        </authorList>
    </citation>
    <scope>NUCLEOTIDE SEQUENCE [LARGE SCALE GENOMIC DNA]</scope>
    <source>
        <strain evidence="3">cv. Shumari</strain>
    </source>
</reference>
<name>A0A0S3SER7_PHAAN</name>
<sequence length="72" mass="8572">MSFQVVHSCIIDSMLLCCLFIAFHFINFRMSAMLFHSQVSRTFFCIVHFIFYALTIWYDNAVINQFSSKLIY</sequence>
<keyword evidence="1" id="KW-0812">Transmembrane</keyword>
<dbReference type="AlphaFoldDB" id="A0A0S3SER7"/>
<dbReference type="Proteomes" id="UP000291084">
    <property type="component" value="Chromosome 6"/>
</dbReference>
<keyword evidence="1" id="KW-0472">Membrane</keyword>
<feature type="transmembrane region" description="Helical" evidence="1">
    <location>
        <begin position="39"/>
        <end position="58"/>
    </location>
</feature>
<gene>
    <name evidence="2" type="primary">Vigan.06G264900</name>
    <name evidence="2" type="ORF">VIGAN_06264900</name>
</gene>
<evidence type="ECO:0000256" key="1">
    <source>
        <dbReference type="SAM" id="Phobius"/>
    </source>
</evidence>
<feature type="transmembrane region" description="Helical" evidence="1">
    <location>
        <begin position="6"/>
        <end position="27"/>
    </location>
</feature>
<keyword evidence="1" id="KW-1133">Transmembrane helix</keyword>
<protein>
    <submittedName>
        <fullName evidence="2">Uncharacterized protein</fullName>
    </submittedName>
</protein>
<organism evidence="2 3">
    <name type="scientific">Vigna angularis var. angularis</name>
    <dbReference type="NCBI Taxonomy" id="157739"/>
    <lineage>
        <taxon>Eukaryota</taxon>
        <taxon>Viridiplantae</taxon>
        <taxon>Streptophyta</taxon>
        <taxon>Embryophyta</taxon>
        <taxon>Tracheophyta</taxon>
        <taxon>Spermatophyta</taxon>
        <taxon>Magnoliopsida</taxon>
        <taxon>eudicotyledons</taxon>
        <taxon>Gunneridae</taxon>
        <taxon>Pentapetalae</taxon>
        <taxon>rosids</taxon>
        <taxon>fabids</taxon>
        <taxon>Fabales</taxon>
        <taxon>Fabaceae</taxon>
        <taxon>Papilionoideae</taxon>
        <taxon>50 kb inversion clade</taxon>
        <taxon>NPAAA clade</taxon>
        <taxon>indigoferoid/millettioid clade</taxon>
        <taxon>Phaseoleae</taxon>
        <taxon>Vigna</taxon>
    </lineage>
</organism>
<accession>A0A0S3SER7</accession>
<proteinExistence type="predicted"/>
<evidence type="ECO:0000313" key="2">
    <source>
        <dbReference type="EMBL" id="BAT91329.1"/>
    </source>
</evidence>
<evidence type="ECO:0000313" key="3">
    <source>
        <dbReference type="Proteomes" id="UP000291084"/>
    </source>
</evidence>